<gene>
    <name evidence="2" type="ORF">BDP27DRAFT_660113</name>
</gene>
<keyword evidence="3" id="KW-1185">Reference proteome</keyword>
<protein>
    <recommendedName>
        <fullName evidence="4">BTB/POZ domain-containing protein</fullName>
    </recommendedName>
</protein>
<reference evidence="2" key="1">
    <citation type="submission" date="2020-11" db="EMBL/GenBank/DDBJ databases">
        <authorList>
            <consortium name="DOE Joint Genome Institute"/>
            <person name="Ahrendt S."/>
            <person name="Riley R."/>
            <person name="Andreopoulos W."/>
            <person name="Labutti K."/>
            <person name="Pangilinan J."/>
            <person name="Ruiz-Duenas F.J."/>
            <person name="Barrasa J.M."/>
            <person name="Sanchez-Garcia M."/>
            <person name="Camarero S."/>
            <person name="Miyauchi S."/>
            <person name="Serrano A."/>
            <person name="Linde D."/>
            <person name="Babiker R."/>
            <person name="Drula E."/>
            <person name="Ayuso-Fernandez I."/>
            <person name="Pacheco R."/>
            <person name="Padilla G."/>
            <person name="Ferreira P."/>
            <person name="Barriuso J."/>
            <person name="Kellner H."/>
            <person name="Castanera R."/>
            <person name="Alfaro M."/>
            <person name="Ramirez L."/>
            <person name="Pisabarro A.G."/>
            <person name="Kuo A."/>
            <person name="Tritt A."/>
            <person name="Lipzen A."/>
            <person name="He G."/>
            <person name="Yan M."/>
            <person name="Ng V."/>
            <person name="Cullen D."/>
            <person name="Martin F."/>
            <person name="Rosso M.-N."/>
            <person name="Henrissat B."/>
            <person name="Hibbett D."/>
            <person name="Martinez A.T."/>
            <person name="Grigoriev I.V."/>
        </authorList>
    </citation>
    <scope>NUCLEOTIDE SEQUENCE</scope>
    <source>
        <strain evidence="2">AH 40177</strain>
    </source>
</reference>
<sequence length="306" mass="33322">MSSGSSSSAPNGIHHHPESSSSPHTKNSAHSPYLNGLADPSPHNQQIIKYLYDSGFQRGEFADTVLLLSTSPVQVGVPRTIYVPVEREPEVSQEGFAIALGYLYSSVSLKLIRPENARAVLAAGLMLGGMPELCELAYENCKGSISIETIDVWLQFVDAIPSPTSGTDTPEVSHVRIFGPYAQRLCEDVFHFLVVTLPEILEINTPPSDGTPTTSENGREMLLQVFSRVPFEMFKAAIESPSFQIGSDQARFKFAKEAVETRKLGIARGPGCEETVVLAFGGGNFGTSAVHVTRKMRKRPLWKVNS</sequence>
<dbReference type="PANTHER" id="PTHR47369">
    <property type="entry name" value="BTB/POZ DOMAIN-CONTAINING PROTEIN"/>
    <property type="match status" value="1"/>
</dbReference>
<evidence type="ECO:0000256" key="1">
    <source>
        <dbReference type="SAM" id="MobiDB-lite"/>
    </source>
</evidence>
<name>A0A9P5PPN1_9AGAR</name>
<dbReference type="Proteomes" id="UP000772434">
    <property type="component" value="Unassembled WGS sequence"/>
</dbReference>
<comment type="caution">
    <text evidence="2">The sequence shown here is derived from an EMBL/GenBank/DDBJ whole genome shotgun (WGS) entry which is preliminary data.</text>
</comment>
<proteinExistence type="predicted"/>
<evidence type="ECO:0000313" key="3">
    <source>
        <dbReference type="Proteomes" id="UP000772434"/>
    </source>
</evidence>
<accession>A0A9P5PPN1</accession>
<evidence type="ECO:0000313" key="2">
    <source>
        <dbReference type="EMBL" id="KAF9069824.1"/>
    </source>
</evidence>
<dbReference type="EMBL" id="JADNRY010000046">
    <property type="protein sequence ID" value="KAF9069824.1"/>
    <property type="molecule type" value="Genomic_DNA"/>
</dbReference>
<organism evidence="2 3">
    <name type="scientific">Rhodocollybia butyracea</name>
    <dbReference type="NCBI Taxonomy" id="206335"/>
    <lineage>
        <taxon>Eukaryota</taxon>
        <taxon>Fungi</taxon>
        <taxon>Dikarya</taxon>
        <taxon>Basidiomycota</taxon>
        <taxon>Agaricomycotina</taxon>
        <taxon>Agaricomycetes</taxon>
        <taxon>Agaricomycetidae</taxon>
        <taxon>Agaricales</taxon>
        <taxon>Marasmiineae</taxon>
        <taxon>Omphalotaceae</taxon>
        <taxon>Rhodocollybia</taxon>
    </lineage>
</organism>
<dbReference type="AlphaFoldDB" id="A0A9P5PPN1"/>
<feature type="region of interest" description="Disordered" evidence="1">
    <location>
        <begin position="1"/>
        <end position="38"/>
    </location>
</feature>
<dbReference type="OrthoDB" id="6359943at2759"/>
<dbReference type="PANTHER" id="PTHR47369:SF2">
    <property type="entry name" value="BTB_POZ DOMAIN-CONTAINING PROTEIN 2"/>
    <property type="match status" value="1"/>
</dbReference>
<evidence type="ECO:0008006" key="4">
    <source>
        <dbReference type="Google" id="ProtNLM"/>
    </source>
</evidence>